<dbReference type="EMBL" id="CP006933">
    <property type="protein sequence ID" value="AIS32060.1"/>
    <property type="molecule type" value="Genomic_DNA"/>
</dbReference>
<protein>
    <submittedName>
        <fullName evidence="1">Uncharacterized protein</fullName>
    </submittedName>
</protein>
<reference evidence="2" key="2">
    <citation type="submission" date="2014-09" db="EMBL/GenBank/DDBJ databases">
        <authorList>
            <person name="Bishop-Lilly K.A."/>
            <person name="Broomall S.M."/>
            <person name="Chain P.S."/>
            <person name="Chertkov O."/>
            <person name="Coyne S.R."/>
            <person name="Daligault H.E."/>
            <person name="Davenport K.W."/>
            <person name="Erkkila T."/>
            <person name="Frey K.G."/>
            <person name="Gibbons H.S."/>
            <person name="Gu W."/>
            <person name="Jaissle J."/>
            <person name="Johnson S.L."/>
            <person name="Koroleva G.I."/>
            <person name="Ladner J.T."/>
            <person name="Lo C.-C."/>
            <person name="Minogue T.D."/>
            <person name="Munk C."/>
            <person name="Palacios G.F."/>
            <person name="Redden C.L."/>
            <person name="Rosenzweig C.N."/>
            <person name="Scholz M.B."/>
            <person name="Teshima H."/>
            <person name="Xu Y."/>
        </authorList>
    </citation>
    <scope>NUCLEOTIDE SEQUENCE</scope>
    <source>
        <strain evidence="2">Mb9</strain>
    </source>
</reference>
<gene>
    <name evidence="1" type="ORF">BRM9_1245</name>
    <name evidence="2" type="ORF">MB9_1069</name>
</gene>
<reference evidence="1" key="1">
    <citation type="submission" date="2013-12" db="EMBL/GenBank/DDBJ databases">
        <title>The complete genome sequence of Methanobacterium sp. BRM9.</title>
        <authorList>
            <consortium name="Pastoral Greenhouse Gas Research Consortium"/>
            <person name="Kelly W.J."/>
            <person name="Leahy S.C."/>
            <person name="Perry R."/>
            <person name="Li D."/>
            <person name="Altermann E."/>
            <person name="Lambie S.C."/>
            <person name="Attwood G.T."/>
        </authorList>
    </citation>
    <scope>NUCLEOTIDE SEQUENCE [LARGE SCALE GENOMIC DNA]</scope>
    <source>
        <strain evidence="1">BRM9</strain>
    </source>
</reference>
<evidence type="ECO:0000313" key="2">
    <source>
        <dbReference type="EMBL" id="CEL24708.1"/>
    </source>
</evidence>
<dbReference type="Proteomes" id="UP000062768">
    <property type="component" value="Chromosome I"/>
</dbReference>
<dbReference type="OrthoDB" id="80868at2157"/>
<dbReference type="EMBL" id="LN734822">
    <property type="protein sequence ID" value="CEL24708.1"/>
    <property type="molecule type" value="Genomic_DNA"/>
</dbReference>
<dbReference type="GeneID" id="26739318"/>
<keyword evidence="4" id="KW-1185">Reference proteome</keyword>
<dbReference type="KEGG" id="mfc:BRM9_1245"/>
<dbReference type="RefSeq" id="WP_048085171.1">
    <property type="nucleotide sequence ID" value="NZ_CP006933.1"/>
</dbReference>
<name>A0A089ZGA7_METFO</name>
<sequence>MQIDVDSLNESDRGWDVQLKVTLSLEEVSQIDQSALRDDGDFKVDPEDSSLLYFHSLLSVAEPWEDEPLEELVRAIKLEVEYRVKRLFRAKPV</sequence>
<evidence type="ECO:0000313" key="1">
    <source>
        <dbReference type="EMBL" id="AIS32060.1"/>
    </source>
</evidence>
<evidence type="ECO:0000313" key="4">
    <source>
        <dbReference type="Proteomes" id="UP000062768"/>
    </source>
</evidence>
<accession>A0A089ZGA7</accession>
<organism evidence="1 3">
    <name type="scientific">Methanobacterium formicicum</name>
    <dbReference type="NCBI Taxonomy" id="2162"/>
    <lineage>
        <taxon>Archaea</taxon>
        <taxon>Methanobacteriati</taxon>
        <taxon>Methanobacteriota</taxon>
        <taxon>Methanomada group</taxon>
        <taxon>Methanobacteria</taxon>
        <taxon>Methanobacteriales</taxon>
        <taxon>Methanobacteriaceae</taxon>
        <taxon>Methanobacterium</taxon>
    </lineage>
</organism>
<evidence type="ECO:0000313" key="3">
    <source>
        <dbReference type="Proteomes" id="UP000029661"/>
    </source>
</evidence>
<dbReference type="AlphaFoldDB" id="A0A089ZGA7"/>
<proteinExistence type="predicted"/>
<dbReference type="Proteomes" id="UP000029661">
    <property type="component" value="Chromosome"/>
</dbReference>
<dbReference type="PATRIC" id="fig|2162.10.peg.1116"/>